<feature type="signal peptide" evidence="1">
    <location>
        <begin position="1"/>
        <end position="23"/>
    </location>
</feature>
<organism evidence="2 3">
    <name type="scientific">Capillimicrobium parvum</name>
    <dbReference type="NCBI Taxonomy" id="2884022"/>
    <lineage>
        <taxon>Bacteria</taxon>
        <taxon>Bacillati</taxon>
        <taxon>Actinomycetota</taxon>
        <taxon>Thermoleophilia</taxon>
        <taxon>Solirubrobacterales</taxon>
        <taxon>Capillimicrobiaceae</taxon>
        <taxon>Capillimicrobium</taxon>
    </lineage>
</organism>
<proteinExistence type="predicted"/>
<dbReference type="EMBL" id="CP087164">
    <property type="protein sequence ID" value="UGS38143.1"/>
    <property type="molecule type" value="Genomic_DNA"/>
</dbReference>
<gene>
    <name evidence="2" type="ORF">DSM104329_04566</name>
</gene>
<dbReference type="KEGG" id="sbae:DSM104329_04566"/>
<accession>A0A9E7C337</accession>
<reference evidence="2" key="1">
    <citation type="journal article" date="2022" name="Int. J. Syst. Evol. Microbiol.">
        <title>Pseudomonas aegrilactucae sp. nov. and Pseudomonas morbosilactucae sp. nov., pathogens causing bacterial rot of lettuce in Japan.</title>
        <authorList>
            <person name="Sawada H."/>
            <person name="Fujikawa T."/>
            <person name="Satou M."/>
        </authorList>
    </citation>
    <scope>NUCLEOTIDE SEQUENCE</scope>
    <source>
        <strain evidence="2">0166_1</strain>
    </source>
</reference>
<evidence type="ECO:0000256" key="1">
    <source>
        <dbReference type="SAM" id="SignalP"/>
    </source>
</evidence>
<keyword evidence="1" id="KW-0732">Signal</keyword>
<dbReference type="AlphaFoldDB" id="A0A9E7C337"/>
<dbReference type="RefSeq" id="WP_259312173.1">
    <property type="nucleotide sequence ID" value="NZ_CP087164.1"/>
</dbReference>
<protein>
    <submittedName>
        <fullName evidence="2">Uncharacterized protein</fullName>
    </submittedName>
</protein>
<name>A0A9E7C337_9ACTN</name>
<evidence type="ECO:0000313" key="2">
    <source>
        <dbReference type="EMBL" id="UGS38143.1"/>
    </source>
</evidence>
<sequence length="143" mass="15509">MLRFSLALGAILAIALPASVASAGSGSNQLRVFFPKDCQHNVYKPKSFVVTCADANFVVKNVDYSRYGTKSARGTGTASVNTCEPSCVAGTFKSYPVSIRLSRVRQCGDVPQFRRLTIRFTGKKPKGQDRVTRQPFTCAIPPS</sequence>
<keyword evidence="3" id="KW-1185">Reference proteome</keyword>
<feature type="chain" id="PRO_5039156414" evidence="1">
    <location>
        <begin position="24"/>
        <end position="143"/>
    </location>
</feature>
<dbReference type="Proteomes" id="UP001162834">
    <property type="component" value="Chromosome"/>
</dbReference>
<evidence type="ECO:0000313" key="3">
    <source>
        <dbReference type="Proteomes" id="UP001162834"/>
    </source>
</evidence>